<dbReference type="PANTHER" id="PTHR31973">
    <property type="entry name" value="POLYPROTEIN, PUTATIVE-RELATED"/>
    <property type="match status" value="1"/>
</dbReference>
<protein>
    <recommendedName>
        <fullName evidence="6">SWIM-type domain-containing protein</fullName>
    </recommendedName>
</protein>
<dbReference type="Pfam" id="PF04434">
    <property type="entry name" value="SWIM"/>
    <property type="match status" value="1"/>
</dbReference>
<keyword evidence="8" id="KW-1185">Reference proteome</keyword>
<dbReference type="PROSITE" id="PS50966">
    <property type="entry name" value="ZF_SWIM"/>
    <property type="match status" value="1"/>
</dbReference>
<evidence type="ECO:0000256" key="3">
    <source>
        <dbReference type="ARBA" id="ARBA00022833"/>
    </source>
</evidence>
<gene>
    <name evidence="7" type="ORF">IFM89_005954</name>
</gene>
<evidence type="ECO:0000256" key="1">
    <source>
        <dbReference type="ARBA" id="ARBA00022723"/>
    </source>
</evidence>
<dbReference type="InterPro" id="IPR006564">
    <property type="entry name" value="Znf_PMZ"/>
</dbReference>
<keyword evidence="3" id="KW-0862">Zinc</keyword>
<dbReference type="PANTHER" id="PTHR31973:SF187">
    <property type="entry name" value="MUTATOR TRANSPOSASE MUDRA PROTEIN"/>
    <property type="match status" value="1"/>
</dbReference>
<feature type="domain" description="SWIM-type" evidence="6">
    <location>
        <begin position="86"/>
        <end position="120"/>
    </location>
</feature>
<sequence>MCCTLAECFNGWIKEERFMSVTAMLYHIRRKMMKMFDDCCRECLSWRSELCPLMESIYRAKVDVARFFRVVISNEVEFEVEDVIVHYVNVERKSCSCHCRYWQIDGFPCVHAVASIISSGGSLYSFINLAFAVSSFSQSYSQSIHPIANIEMPENCDIMPPDVSRGPERPKKKRIESTGASWRRIH</sequence>
<evidence type="ECO:0000256" key="2">
    <source>
        <dbReference type="ARBA" id="ARBA00022771"/>
    </source>
</evidence>
<keyword evidence="1" id="KW-0479">Metal-binding</keyword>
<accession>A0A835IC80</accession>
<reference evidence="7 8" key="1">
    <citation type="submission" date="2020-10" db="EMBL/GenBank/DDBJ databases">
        <title>The Coptis chinensis genome and diversification of protoberbering-type alkaloids.</title>
        <authorList>
            <person name="Wang B."/>
            <person name="Shu S."/>
            <person name="Song C."/>
            <person name="Liu Y."/>
        </authorList>
    </citation>
    <scope>NUCLEOTIDE SEQUENCE [LARGE SCALE GENOMIC DNA]</scope>
    <source>
        <strain evidence="7">HL-2020</strain>
        <tissue evidence="7">Leaf</tissue>
    </source>
</reference>
<evidence type="ECO:0000256" key="4">
    <source>
        <dbReference type="PROSITE-ProRule" id="PRU00325"/>
    </source>
</evidence>
<evidence type="ECO:0000313" key="8">
    <source>
        <dbReference type="Proteomes" id="UP000631114"/>
    </source>
</evidence>
<comment type="caution">
    <text evidence="7">The sequence shown here is derived from an EMBL/GenBank/DDBJ whole genome shotgun (WGS) entry which is preliminary data.</text>
</comment>
<dbReference type="InterPro" id="IPR007527">
    <property type="entry name" value="Znf_SWIM"/>
</dbReference>
<feature type="region of interest" description="Disordered" evidence="5">
    <location>
        <begin position="160"/>
        <end position="186"/>
    </location>
</feature>
<evidence type="ECO:0000313" key="7">
    <source>
        <dbReference type="EMBL" id="KAF9613183.1"/>
    </source>
</evidence>
<dbReference type="GO" id="GO:0008270">
    <property type="term" value="F:zinc ion binding"/>
    <property type="evidence" value="ECO:0007669"/>
    <property type="project" value="UniProtKB-KW"/>
</dbReference>
<dbReference type="AlphaFoldDB" id="A0A835IC80"/>
<dbReference type="Proteomes" id="UP000631114">
    <property type="component" value="Unassembled WGS sequence"/>
</dbReference>
<proteinExistence type="predicted"/>
<keyword evidence="2 4" id="KW-0863">Zinc-finger</keyword>
<dbReference type="OrthoDB" id="1162633at2759"/>
<evidence type="ECO:0000259" key="6">
    <source>
        <dbReference type="PROSITE" id="PS50966"/>
    </source>
</evidence>
<name>A0A835IC80_9MAGN</name>
<dbReference type="EMBL" id="JADFTS010000003">
    <property type="protein sequence ID" value="KAF9613183.1"/>
    <property type="molecule type" value="Genomic_DNA"/>
</dbReference>
<dbReference type="SMART" id="SM00575">
    <property type="entry name" value="ZnF_PMZ"/>
    <property type="match status" value="1"/>
</dbReference>
<organism evidence="7 8">
    <name type="scientific">Coptis chinensis</name>
    <dbReference type="NCBI Taxonomy" id="261450"/>
    <lineage>
        <taxon>Eukaryota</taxon>
        <taxon>Viridiplantae</taxon>
        <taxon>Streptophyta</taxon>
        <taxon>Embryophyta</taxon>
        <taxon>Tracheophyta</taxon>
        <taxon>Spermatophyta</taxon>
        <taxon>Magnoliopsida</taxon>
        <taxon>Ranunculales</taxon>
        <taxon>Ranunculaceae</taxon>
        <taxon>Coptidoideae</taxon>
        <taxon>Coptis</taxon>
    </lineage>
</organism>
<evidence type="ECO:0000256" key="5">
    <source>
        <dbReference type="SAM" id="MobiDB-lite"/>
    </source>
</evidence>